<evidence type="ECO:0000313" key="2">
    <source>
        <dbReference type="Proteomes" id="UP000685013"/>
    </source>
</evidence>
<dbReference type="Proteomes" id="UP000685013">
    <property type="component" value="Chromosome 7"/>
</dbReference>
<proteinExistence type="predicted"/>
<dbReference type="AlphaFoldDB" id="A0AAV6NC93"/>
<organism evidence="1 2">
    <name type="scientific">Cucurbita argyrosperma subsp. sororia</name>
    <dbReference type="NCBI Taxonomy" id="37648"/>
    <lineage>
        <taxon>Eukaryota</taxon>
        <taxon>Viridiplantae</taxon>
        <taxon>Streptophyta</taxon>
        <taxon>Embryophyta</taxon>
        <taxon>Tracheophyta</taxon>
        <taxon>Spermatophyta</taxon>
        <taxon>Magnoliopsida</taxon>
        <taxon>eudicotyledons</taxon>
        <taxon>Gunneridae</taxon>
        <taxon>Pentapetalae</taxon>
        <taxon>rosids</taxon>
        <taxon>fabids</taxon>
        <taxon>Cucurbitales</taxon>
        <taxon>Cucurbitaceae</taxon>
        <taxon>Cucurbiteae</taxon>
        <taxon>Cucurbita</taxon>
    </lineage>
</organism>
<feature type="non-terminal residue" evidence="1">
    <location>
        <position position="1"/>
    </location>
</feature>
<name>A0AAV6NC93_9ROSI</name>
<protein>
    <submittedName>
        <fullName evidence="1">Uncharacterized protein</fullName>
    </submittedName>
</protein>
<evidence type="ECO:0000313" key="1">
    <source>
        <dbReference type="EMBL" id="KAG6594531.1"/>
    </source>
</evidence>
<sequence>MDSIMFGISLSGSKHNVVWSPSPIVSGHVAATGPTVHICCHSGATSSRGAPIKHVPYQTPTNPSAILPTKTTLLPLSSPQRTPPPFAGPHLTLSLSDVAIPINRHEAFAPSAATESARGLNLSHSQLALLANLFIYSIKFPIQPHTSPPIIFPPFHPFAADLA</sequence>
<accession>A0AAV6NC93</accession>
<comment type="caution">
    <text evidence="1">The sequence shown here is derived from an EMBL/GenBank/DDBJ whole genome shotgun (WGS) entry which is preliminary data.</text>
</comment>
<dbReference type="EMBL" id="JAGKQH010000007">
    <property type="protein sequence ID" value="KAG6594531.1"/>
    <property type="molecule type" value="Genomic_DNA"/>
</dbReference>
<keyword evidence="2" id="KW-1185">Reference proteome</keyword>
<reference evidence="1 2" key="1">
    <citation type="journal article" date="2021" name="Hortic Res">
        <title>The domestication of Cucurbita argyrosperma as revealed by the genome of its wild relative.</title>
        <authorList>
            <person name="Barrera-Redondo J."/>
            <person name="Sanchez-de la Vega G."/>
            <person name="Aguirre-Liguori J.A."/>
            <person name="Castellanos-Morales G."/>
            <person name="Gutierrez-Guerrero Y.T."/>
            <person name="Aguirre-Dugua X."/>
            <person name="Aguirre-Planter E."/>
            <person name="Tenaillon M.I."/>
            <person name="Lira-Saade R."/>
            <person name="Eguiarte L.E."/>
        </authorList>
    </citation>
    <scope>NUCLEOTIDE SEQUENCE [LARGE SCALE GENOMIC DNA]</scope>
    <source>
        <strain evidence="1">JBR-2021</strain>
    </source>
</reference>
<gene>
    <name evidence="1" type="ORF">SDJN03_11084</name>
</gene>